<accession>A0A9N9IF98</accession>
<reference evidence="1" key="1">
    <citation type="submission" date="2021-06" db="EMBL/GenBank/DDBJ databases">
        <authorList>
            <person name="Kallberg Y."/>
            <person name="Tangrot J."/>
            <person name="Rosling A."/>
        </authorList>
    </citation>
    <scope>NUCLEOTIDE SEQUENCE</scope>
    <source>
        <strain evidence="1">FL966</strain>
    </source>
</reference>
<dbReference type="EMBL" id="CAJVQA010014792">
    <property type="protein sequence ID" value="CAG8733246.1"/>
    <property type="molecule type" value="Genomic_DNA"/>
</dbReference>
<sequence>MQYRRLLVVLRRGKPHITTLGILHVAQFIVLCVCCGLHCTDIIVETLIKNNIENNLVDTTIKTREKELHLAEISVACSVMNSTTMKGVGKCLLELVNNNCTKKIKHIEDSPTATNSKLEYNYKETDIDGLYDVDEAKEI</sequence>
<name>A0A9N9IF98_9GLOM</name>
<proteinExistence type="predicted"/>
<organism evidence="1 2">
    <name type="scientific">Cetraspora pellucida</name>
    <dbReference type="NCBI Taxonomy" id="1433469"/>
    <lineage>
        <taxon>Eukaryota</taxon>
        <taxon>Fungi</taxon>
        <taxon>Fungi incertae sedis</taxon>
        <taxon>Mucoromycota</taxon>
        <taxon>Glomeromycotina</taxon>
        <taxon>Glomeromycetes</taxon>
        <taxon>Diversisporales</taxon>
        <taxon>Gigasporaceae</taxon>
        <taxon>Cetraspora</taxon>
    </lineage>
</organism>
<evidence type="ECO:0000313" key="1">
    <source>
        <dbReference type="EMBL" id="CAG8733246.1"/>
    </source>
</evidence>
<keyword evidence="2" id="KW-1185">Reference proteome</keyword>
<evidence type="ECO:0000313" key="2">
    <source>
        <dbReference type="Proteomes" id="UP000789759"/>
    </source>
</evidence>
<comment type="caution">
    <text evidence="1">The sequence shown here is derived from an EMBL/GenBank/DDBJ whole genome shotgun (WGS) entry which is preliminary data.</text>
</comment>
<gene>
    <name evidence="1" type="ORF">CPELLU_LOCUS13628</name>
</gene>
<dbReference type="AlphaFoldDB" id="A0A9N9IF98"/>
<protein>
    <submittedName>
        <fullName evidence="1">6255_t:CDS:1</fullName>
    </submittedName>
</protein>
<dbReference type="Proteomes" id="UP000789759">
    <property type="component" value="Unassembled WGS sequence"/>
</dbReference>